<dbReference type="VEuPathDB" id="VectorBase:ISCI001532"/>
<dbReference type="HOGENOM" id="CLU_2017722_0_0_1"/>
<keyword evidence="1" id="KW-0472">Membrane</keyword>
<keyword evidence="1" id="KW-0812">Transmembrane</keyword>
<evidence type="ECO:0000256" key="1">
    <source>
        <dbReference type="SAM" id="Phobius"/>
    </source>
</evidence>
<accession>B7P412</accession>
<reference evidence="3" key="2">
    <citation type="submission" date="2020-05" db="UniProtKB">
        <authorList>
            <consortium name="EnsemblMetazoa"/>
        </authorList>
    </citation>
    <scope>IDENTIFICATION</scope>
    <source>
        <strain evidence="3">wikel</strain>
    </source>
</reference>
<keyword evidence="4" id="KW-1185">Reference proteome</keyword>
<proteinExistence type="predicted"/>
<dbReference type="VEuPathDB" id="VectorBase:ISCW001532"/>
<dbReference type="InParanoid" id="B7P412"/>
<dbReference type="VEuPathDB" id="VectorBase:ISCP_037526"/>
<feature type="transmembrane region" description="Helical" evidence="1">
    <location>
        <begin position="20"/>
        <end position="43"/>
    </location>
</feature>
<sequence length="123" mass="14110">MSTAQLEAERRRRQRNTELATIFIFVPVLIAWVLIVPLVLFSYSFENPYSKQFQVALWICIPVSTLVLSFTCLLSNVYWYYDQESGRWRYLLHCGKGPAGFYFGDVLSDTVGGARKSAMVEVV</sequence>
<reference evidence="2 4" key="1">
    <citation type="submission" date="2008-03" db="EMBL/GenBank/DDBJ databases">
        <title>Annotation of Ixodes scapularis.</title>
        <authorList>
            <consortium name="Ixodes scapularis Genome Project Consortium"/>
            <person name="Caler E."/>
            <person name="Hannick L.I."/>
            <person name="Bidwell S."/>
            <person name="Joardar V."/>
            <person name="Thiagarajan M."/>
            <person name="Amedeo P."/>
            <person name="Galinsky K.J."/>
            <person name="Schobel S."/>
            <person name="Inman J."/>
            <person name="Hostetler J."/>
            <person name="Miller J."/>
            <person name="Hammond M."/>
            <person name="Megy K."/>
            <person name="Lawson D."/>
            <person name="Kodira C."/>
            <person name="Sutton G."/>
            <person name="Meyer J."/>
            <person name="Hill C.A."/>
            <person name="Birren B."/>
            <person name="Nene V."/>
            <person name="Collins F."/>
            <person name="Alarcon-Chaidez F."/>
            <person name="Wikel S."/>
            <person name="Strausberg R."/>
        </authorList>
    </citation>
    <scope>NUCLEOTIDE SEQUENCE [LARGE SCALE GENOMIC DNA]</scope>
    <source>
        <strain evidence="4">Wikel</strain>
        <strain evidence="2">Wikel colony</strain>
    </source>
</reference>
<evidence type="ECO:0000313" key="2">
    <source>
        <dbReference type="EMBL" id="EEC01334.1"/>
    </source>
</evidence>
<protein>
    <submittedName>
        <fullName evidence="2 3">Uncharacterized protein</fullName>
    </submittedName>
</protein>
<evidence type="ECO:0000313" key="3">
    <source>
        <dbReference type="EnsemblMetazoa" id="ISCW001532-PA"/>
    </source>
</evidence>
<feature type="transmembrane region" description="Helical" evidence="1">
    <location>
        <begin position="55"/>
        <end position="81"/>
    </location>
</feature>
<organism>
    <name type="scientific">Ixodes scapularis</name>
    <name type="common">Black-legged tick</name>
    <name type="synonym">Deer tick</name>
    <dbReference type="NCBI Taxonomy" id="6945"/>
    <lineage>
        <taxon>Eukaryota</taxon>
        <taxon>Metazoa</taxon>
        <taxon>Ecdysozoa</taxon>
        <taxon>Arthropoda</taxon>
        <taxon>Chelicerata</taxon>
        <taxon>Arachnida</taxon>
        <taxon>Acari</taxon>
        <taxon>Parasitiformes</taxon>
        <taxon>Ixodida</taxon>
        <taxon>Ixodoidea</taxon>
        <taxon>Ixodidae</taxon>
        <taxon>Ixodinae</taxon>
        <taxon>Ixodes</taxon>
    </lineage>
</organism>
<dbReference type="EMBL" id="DS632697">
    <property type="protein sequence ID" value="EEC01334.1"/>
    <property type="molecule type" value="Genomic_DNA"/>
</dbReference>
<name>B7P412_IXOSC</name>
<dbReference type="AlphaFoldDB" id="B7P412"/>
<dbReference type="Proteomes" id="UP000001555">
    <property type="component" value="Unassembled WGS sequence"/>
</dbReference>
<evidence type="ECO:0000313" key="4">
    <source>
        <dbReference type="Proteomes" id="UP000001555"/>
    </source>
</evidence>
<dbReference type="OrthoDB" id="6487956at2759"/>
<keyword evidence="1" id="KW-1133">Transmembrane helix</keyword>
<dbReference type="EnsemblMetazoa" id="ISCW001532-RA">
    <property type="protein sequence ID" value="ISCW001532-PA"/>
    <property type="gene ID" value="ISCW001532"/>
</dbReference>
<dbReference type="EMBL" id="ABJB010434198">
    <property type="status" value="NOT_ANNOTATED_CDS"/>
    <property type="molecule type" value="Genomic_DNA"/>
</dbReference>
<dbReference type="PaxDb" id="6945-B7P412"/>
<gene>
    <name evidence="2" type="ORF">IscW_ISCW001532</name>
</gene>